<comment type="caution">
    <text evidence="3">The sequence shown here is derived from an EMBL/GenBank/DDBJ whole genome shotgun (WGS) entry which is preliminary data.</text>
</comment>
<evidence type="ECO:0000313" key="3">
    <source>
        <dbReference type="EMBL" id="MFB9136939.1"/>
    </source>
</evidence>
<dbReference type="PANTHER" id="PTHR22550:SF14">
    <property type="entry name" value="VWFA DOMAIN-CONTAINING PROTEIN"/>
    <property type="match status" value="1"/>
</dbReference>
<name>A0ABV5HRR8_9VIBR</name>
<dbReference type="InterPro" id="IPR036465">
    <property type="entry name" value="vWFA_dom_sf"/>
</dbReference>
<dbReference type="InterPro" id="IPR002035">
    <property type="entry name" value="VWF_A"/>
</dbReference>
<dbReference type="InterPro" id="IPR050768">
    <property type="entry name" value="UPF0353/GerABKA_families"/>
</dbReference>
<protein>
    <submittedName>
        <fullName evidence="3">VWA domain-containing protein</fullName>
    </submittedName>
</protein>
<sequence length="564" mass="63521">MLDSDAWQVFFSQFHFLRPWWLLALLPLGIIFYFRWQQDSKPALTQNLPAHLRKALTVGEQGWSKLLPLKLLALLIFLAVLVCAGPSWQRQASPFGEDKAPLVIALDVSESMLQNDIAPSRLERAKQKVTDLVAARDGGRTGLVVFAGSAHIAMPLTKDKQVYLPFLTAVDPTIMPVQGKRPDTILPMLEPLMEQDSGGSVVMITDGIAPQMIDRFKMYFTQHDYQLLIFAMGNTERATQQPLDISALKQLASVTNGRVITVSADDGDIQTINHLIERHMQLNGESAMPWKDSGYYLLMPIAIIMLLWFRKGWLVQWCVVATLCLGSGFSPLVSAQPVHSVNQESKPSAEPVSQTDKLWQWWLDLWLTPDQQGARLFNQQEYLAAGQHYQDPMLRGIAYYYAREFNLAQSAFIETDSLLGDYYAASALAHQREYVAARRMLTTLNNNPQVTGELKRNVEHNLKVIVGLIDEVNQQSKDQQGGLEQETSIELEEDQPQTGEGADEQTSADNIQQAQLTADQIINDQAMADTWLKRVEADPKKFLQAKFQIQLRDQPSSATKERQQ</sequence>
<proteinExistence type="predicted"/>
<organism evidence="3 4">
    <name type="scientific">Vibrio olivae</name>
    <dbReference type="NCBI Taxonomy" id="1243002"/>
    <lineage>
        <taxon>Bacteria</taxon>
        <taxon>Pseudomonadati</taxon>
        <taxon>Pseudomonadota</taxon>
        <taxon>Gammaproteobacteria</taxon>
        <taxon>Vibrionales</taxon>
        <taxon>Vibrionaceae</taxon>
        <taxon>Vibrio</taxon>
    </lineage>
</organism>
<feature type="transmembrane region" description="Helical" evidence="1">
    <location>
        <begin position="71"/>
        <end position="88"/>
    </location>
</feature>
<dbReference type="Gene3D" id="3.40.50.410">
    <property type="entry name" value="von Willebrand factor, type A domain"/>
    <property type="match status" value="1"/>
</dbReference>
<dbReference type="Pfam" id="PF13519">
    <property type="entry name" value="VWA_2"/>
    <property type="match status" value="1"/>
</dbReference>
<evidence type="ECO:0000313" key="4">
    <source>
        <dbReference type="Proteomes" id="UP001589645"/>
    </source>
</evidence>
<dbReference type="RefSeq" id="WP_390195632.1">
    <property type="nucleotide sequence ID" value="NZ_JBHMEP010000008.1"/>
</dbReference>
<gene>
    <name evidence="3" type="ORF">ACFFUV_18375</name>
</gene>
<keyword evidence="1" id="KW-0812">Transmembrane</keyword>
<evidence type="ECO:0000256" key="1">
    <source>
        <dbReference type="SAM" id="Phobius"/>
    </source>
</evidence>
<feature type="domain" description="VWFA" evidence="2">
    <location>
        <begin position="101"/>
        <end position="276"/>
    </location>
</feature>
<dbReference type="PROSITE" id="PS50234">
    <property type="entry name" value="VWFA"/>
    <property type="match status" value="1"/>
</dbReference>
<dbReference type="PANTHER" id="PTHR22550">
    <property type="entry name" value="SPORE GERMINATION PROTEIN"/>
    <property type="match status" value="1"/>
</dbReference>
<dbReference type="Proteomes" id="UP001589645">
    <property type="component" value="Unassembled WGS sequence"/>
</dbReference>
<keyword evidence="1" id="KW-1133">Transmembrane helix</keyword>
<dbReference type="SUPFAM" id="SSF53300">
    <property type="entry name" value="vWA-like"/>
    <property type="match status" value="1"/>
</dbReference>
<keyword evidence="4" id="KW-1185">Reference proteome</keyword>
<evidence type="ECO:0000259" key="2">
    <source>
        <dbReference type="PROSITE" id="PS50234"/>
    </source>
</evidence>
<keyword evidence="1" id="KW-0472">Membrane</keyword>
<accession>A0ABV5HRR8</accession>
<dbReference type="EMBL" id="JBHMEP010000008">
    <property type="protein sequence ID" value="MFB9136939.1"/>
    <property type="molecule type" value="Genomic_DNA"/>
</dbReference>
<reference evidence="3 4" key="1">
    <citation type="submission" date="2024-09" db="EMBL/GenBank/DDBJ databases">
        <authorList>
            <person name="Sun Q."/>
            <person name="Mori K."/>
        </authorList>
    </citation>
    <scope>NUCLEOTIDE SEQUENCE [LARGE SCALE GENOMIC DNA]</scope>
    <source>
        <strain evidence="3 4">CECT 8064</strain>
    </source>
</reference>
<feature type="transmembrane region" description="Helical" evidence="1">
    <location>
        <begin position="20"/>
        <end position="36"/>
    </location>
</feature>